<dbReference type="Pfam" id="PF00144">
    <property type="entry name" value="Beta-lactamase"/>
    <property type="match status" value="1"/>
</dbReference>
<dbReference type="Proteomes" id="UP000231960">
    <property type="component" value="Unassembled WGS sequence"/>
</dbReference>
<keyword evidence="2" id="KW-0472">Membrane</keyword>
<dbReference type="SUPFAM" id="SSF56601">
    <property type="entry name" value="beta-lactamase/transpeptidase-like"/>
    <property type="match status" value="1"/>
</dbReference>
<dbReference type="AlphaFoldDB" id="A0A2M9R8D1"/>
<dbReference type="InterPro" id="IPR012338">
    <property type="entry name" value="Beta-lactam/transpept-like"/>
</dbReference>
<dbReference type="PANTHER" id="PTHR46825">
    <property type="entry name" value="D-ALANYL-D-ALANINE-CARBOXYPEPTIDASE/ENDOPEPTIDASE AMPH"/>
    <property type="match status" value="1"/>
</dbReference>
<dbReference type="OrthoDB" id="9793489at2"/>
<feature type="domain" description="Beta-lactamase-related" evidence="4">
    <location>
        <begin position="71"/>
        <end position="370"/>
    </location>
</feature>
<comment type="subcellular location">
    <subcellularLocation>
        <location evidence="1">Membrane</location>
    </subcellularLocation>
</comment>
<keyword evidence="3" id="KW-0732">Signal</keyword>
<dbReference type="PANTHER" id="PTHR46825:SF11">
    <property type="entry name" value="PENICILLIN-BINDING PROTEIN 4"/>
    <property type="match status" value="1"/>
</dbReference>
<accession>A0A2M9R8D1</accession>
<proteinExistence type="predicted"/>
<protein>
    <submittedName>
        <fullName evidence="5">Penicillin-binding protein</fullName>
    </submittedName>
</protein>
<evidence type="ECO:0000256" key="3">
    <source>
        <dbReference type="SAM" id="SignalP"/>
    </source>
</evidence>
<evidence type="ECO:0000313" key="6">
    <source>
        <dbReference type="Proteomes" id="UP000231960"/>
    </source>
</evidence>
<gene>
    <name evidence="5" type="ORF">CDL10_06130</name>
</gene>
<sequence length="391" mass="45128">MRKSNLIHITVVGLSFLLPTSCAKDAQAQTSIHLLEKKPFEVPCSTLTPEYLIEKKAAIDTYFHSYINKGNFSGGFLVAKNGQIIYEDYQGYSNYEDKKEIDKNTPIHVASVGKTLTAMSILRLVDSGKLQLDQKVNTILPSFPYKDITVRMLLNHRSGIPYYGYFTEKKGVWDRTKTIYNDDVLHLLGSKNIKLEFTPDTRFQYSNTNYVILASIVEKITEKSFQMALRELILNPLGMRHTFVMDDLSKKEKVTQSYYINNKRMHWNYLDGTYGDKNIYTTPRDMVKFDLAMYSDDFLSKDLKKEIFKGYSYERPGQNNYGLGFRLIEPKDDGDQYTFHNGWWRGNRTSYVTVRQDTVAIICFANNNSTSAYKTKGLAKEFGNFPFIESE</sequence>
<dbReference type="InterPro" id="IPR050491">
    <property type="entry name" value="AmpC-like"/>
</dbReference>
<dbReference type="GO" id="GO:0016020">
    <property type="term" value="C:membrane"/>
    <property type="evidence" value="ECO:0007669"/>
    <property type="project" value="UniProtKB-SubCell"/>
</dbReference>
<dbReference type="InterPro" id="IPR001466">
    <property type="entry name" value="Beta-lactam-related"/>
</dbReference>
<feature type="signal peptide" evidence="3">
    <location>
        <begin position="1"/>
        <end position="23"/>
    </location>
</feature>
<dbReference type="EMBL" id="NIPO01000001">
    <property type="protein sequence ID" value="PJR05108.1"/>
    <property type="molecule type" value="Genomic_DNA"/>
</dbReference>
<name>A0A2M9R8D1_9FLAO</name>
<dbReference type="Gene3D" id="3.40.710.10">
    <property type="entry name" value="DD-peptidase/beta-lactamase superfamily"/>
    <property type="match status" value="1"/>
</dbReference>
<evidence type="ECO:0000313" key="5">
    <source>
        <dbReference type="EMBL" id="PJR05108.1"/>
    </source>
</evidence>
<evidence type="ECO:0000256" key="2">
    <source>
        <dbReference type="ARBA" id="ARBA00023136"/>
    </source>
</evidence>
<comment type="caution">
    <text evidence="5">The sequence shown here is derived from an EMBL/GenBank/DDBJ whole genome shotgun (WGS) entry which is preliminary data.</text>
</comment>
<evidence type="ECO:0000259" key="4">
    <source>
        <dbReference type="Pfam" id="PF00144"/>
    </source>
</evidence>
<feature type="chain" id="PRO_5014709024" evidence="3">
    <location>
        <begin position="24"/>
        <end position="391"/>
    </location>
</feature>
<organism evidence="5 6">
    <name type="scientific">Avrilella dinanensis</name>
    <dbReference type="NCBI Taxonomy" id="2008672"/>
    <lineage>
        <taxon>Bacteria</taxon>
        <taxon>Pseudomonadati</taxon>
        <taxon>Bacteroidota</taxon>
        <taxon>Flavobacteriia</taxon>
        <taxon>Flavobacteriales</taxon>
        <taxon>Flavobacteriaceae</taxon>
        <taxon>Avrilella</taxon>
    </lineage>
</organism>
<keyword evidence="6" id="KW-1185">Reference proteome</keyword>
<evidence type="ECO:0000256" key="1">
    <source>
        <dbReference type="ARBA" id="ARBA00004370"/>
    </source>
</evidence>
<reference evidence="5 6" key="1">
    <citation type="submission" date="2017-06" db="EMBL/GenBank/DDBJ databases">
        <title>Description of Avrilella dinanensis gen. nov. sp. nov.</title>
        <authorList>
            <person name="Leyer C."/>
            <person name="Sassi M."/>
            <person name="Minet J."/>
            <person name="Kayal S."/>
            <person name="Cattoir V."/>
        </authorList>
    </citation>
    <scope>NUCLEOTIDE SEQUENCE [LARGE SCALE GENOMIC DNA]</scope>
    <source>
        <strain evidence="5 6">UR159</strain>
    </source>
</reference>